<evidence type="ECO:0000256" key="1">
    <source>
        <dbReference type="ARBA" id="ARBA00001947"/>
    </source>
</evidence>
<evidence type="ECO:0000256" key="4">
    <source>
        <dbReference type="ARBA" id="ARBA00022833"/>
    </source>
</evidence>
<dbReference type="InterPro" id="IPR024087">
    <property type="entry name" value="Creatininase-like_sf"/>
</dbReference>
<dbReference type="Proteomes" id="UP000184241">
    <property type="component" value="Unassembled WGS sequence"/>
</dbReference>
<comment type="similarity">
    <text evidence="5">Belongs to the creatininase superfamily.</text>
</comment>
<dbReference type="GO" id="GO:0016811">
    <property type="term" value="F:hydrolase activity, acting on carbon-nitrogen (but not peptide) bonds, in linear amides"/>
    <property type="evidence" value="ECO:0007669"/>
    <property type="project" value="TreeGrafter"/>
</dbReference>
<dbReference type="InterPro" id="IPR003785">
    <property type="entry name" value="Creatininase/forma_Hydrolase"/>
</dbReference>
<evidence type="ECO:0000256" key="2">
    <source>
        <dbReference type="ARBA" id="ARBA00022723"/>
    </source>
</evidence>
<accession>A0A1M5YWV9</accession>
<dbReference type="RefSeq" id="WP_073019584.1">
    <property type="nucleotide sequence ID" value="NZ_FQXU01000007.1"/>
</dbReference>
<evidence type="ECO:0000256" key="5">
    <source>
        <dbReference type="ARBA" id="ARBA00024029"/>
    </source>
</evidence>
<organism evidence="6 7">
    <name type="scientific">Clostridium intestinale DSM 6191</name>
    <dbReference type="NCBI Taxonomy" id="1121320"/>
    <lineage>
        <taxon>Bacteria</taxon>
        <taxon>Bacillati</taxon>
        <taxon>Bacillota</taxon>
        <taxon>Clostridia</taxon>
        <taxon>Eubacteriales</taxon>
        <taxon>Clostridiaceae</taxon>
        <taxon>Clostridium</taxon>
    </lineage>
</organism>
<dbReference type="PANTHER" id="PTHR35005:SF1">
    <property type="entry name" value="2-AMINO-5-FORMYLAMINO-6-RIBOSYLAMINOPYRIMIDIN-4(3H)-ONE 5'-MONOPHOSPHATE DEFORMYLASE"/>
    <property type="match status" value="1"/>
</dbReference>
<keyword evidence="4" id="KW-0862">Zinc</keyword>
<sequence length="279" mass="32230">MSVNVLELCWTEIEKLHKEKTVMVIGIAPIEQHGRHLPVGVDVYETEHWIKKSIIKLQERFSDYTFLTMPIIPFGNANMKGFPGNIHISQKLLYNLVIETLSSISEWDIKNIIVISGHAEPKHLIAIEEACACINKKFKDIAFSPMGAIFSEKVKVKEKNTLMDKLKEYCNDFHAGWVETSCMLSINKDLVNENYKSQPDIELQEKEMIFPKKVAEKIKKYGHSGYPKEGSKDLGDALNDDMAEKIKTAIEAFILRENYKQYEHHELYKIPFLRVKIWS</sequence>
<comment type="cofactor">
    <cofactor evidence="1">
        <name>Zn(2+)</name>
        <dbReference type="ChEBI" id="CHEBI:29105"/>
    </cofactor>
</comment>
<dbReference type="Gene3D" id="3.40.50.10310">
    <property type="entry name" value="Creatininase"/>
    <property type="match status" value="1"/>
</dbReference>
<keyword evidence="2" id="KW-0479">Metal-binding</keyword>
<dbReference type="GO" id="GO:0009231">
    <property type="term" value="P:riboflavin biosynthetic process"/>
    <property type="evidence" value="ECO:0007669"/>
    <property type="project" value="TreeGrafter"/>
</dbReference>
<protein>
    <submittedName>
        <fullName evidence="6">Creatinine amidohydrolase</fullName>
    </submittedName>
</protein>
<proteinExistence type="inferred from homology"/>
<name>A0A1M5YWV9_9CLOT</name>
<dbReference type="GO" id="GO:0046872">
    <property type="term" value="F:metal ion binding"/>
    <property type="evidence" value="ECO:0007669"/>
    <property type="project" value="UniProtKB-KW"/>
</dbReference>
<gene>
    <name evidence="6" type="ORF">SAMN02745941_02295</name>
</gene>
<dbReference type="AlphaFoldDB" id="A0A1M5YWV9"/>
<dbReference type="EMBL" id="FQXU01000007">
    <property type="protein sequence ID" value="SHI16519.1"/>
    <property type="molecule type" value="Genomic_DNA"/>
</dbReference>
<evidence type="ECO:0000256" key="3">
    <source>
        <dbReference type="ARBA" id="ARBA00022801"/>
    </source>
</evidence>
<dbReference type="Pfam" id="PF02633">
    <property type="entry name" value="Creatininase"/>
    <property type="match status" value="1"/>
</dbReference>
<keyword evidence="3 6" id="KW-0378">Hydrolase</keyword>
<dbReference type="PANTHER" id="PTHR35005">
    <property type="entry name" value="3-DEHYDRO-SCYLLO-INOSOSE HYDROLASE"/>
    <property type="match status" value="1"/>
</dbReference>
<evidence type="ECO:0000313" key="6">
    <source>
        <dbReference type="EMBL" id="SHI16519.1"/>
    </source>
</evidence>
<evidence type="ECO:0000313" key="7">
    <source>
        <dbReference type="Proteomes" id="UP000184241"/>
    </source>
</evidence>
<reference evidence="6 7" key="1">
    <citation type="submission" date="2016-11" db="EMBL/GenBank/DDBJ databases">
        <authorList>
            <person name="Jaros S."/>
            <person name="Januszkiewicz K."/>
            <person name="Wedrychowicz H."/>
        </authorList>
    </citation>
    <scope>NUCLEOTIDE SEQUENCE [LARGE SCALE GENOMIC DNA]</scope>
    <source>
        <strain evidence="6 7">DSM 6191</strain>
    </source>
</reference>
<dbReference type="SUPFAM" id="SSF102215">
    <property type="entry name" value="Creatininase"/>
    <property type="match status" value="1"/>
</dbReference>